<dbReference type="PROSITE" id="PS51186">
    <property type="entry name" value="GNAT"/>
    <property type="match status" value="1"/>
</dbReference>
<evidence type="ECO:0000256" key="2">
    <source>
        <dbReference type="ARBA" id="ARBA00023315"/>
    </source>
</evidence>
<keyword evidence="5" id="KW-1185">Reference proteome</keyword>
<evidence type="ECO:0000313" key="5">
    <source>
        <dbReference type="Proteomes" id="UP000727907"/>
    </source>
</evidence>
<organism evidence="4 5">
    <name type="scientific">Reyranella humidisoli</name>
    <dbReference type="NCBI Taxonomy" id="2849149"/>
    <lineage>
        <taxon>Bacteria</taxon>
        <taxon>Pseudomonadati</taxon>
        <taxon>Pseudomonadota</taxon>
        <taxon>Alphaproteobacteria</taxon>
        <taxon>Hyphomicrobiales</taxon>
        <taxon>Reyranellaceae</taxon>
        <taxon>Reyranella</taxon>
    </lineage>
</organism>
<accession>A0ABS6IJN9</accession>
<comment type="caution">
    <text evidence="4">The sequence shown here is derived from an EMBL/GenBank/DDBJ whole genome shotgun (WGS) entry which is preliminary data.</text>
</comment>
<evidence type="ECO:0000259" key="3">
    <source>
        <dbReference type="PROSITE" id="PS51186"/>
    </source>
</evidence>
<dbReference type="PANTHER" id="PTHR43800">
    <property type="entry name" value="PEPTIDYL-LYSINE N-ACETYLTRANSFERASE YJAB"/>
    <property type="match status" value="1"/>
</dbReference>
<dbReference type="CDD" id="cd04301">
    <property type="entry name" value="NAT_SF"/>
    <property type="match status" value="1"/>
</dbReference>
<dbReference type="PANTHER" id="PTHR43800:SF1">
    <property type="entry name" value="PEPTIDYL-LYSINE N-ACETYLTRANSFERASE YJAB"/>
    <property type="match status" value="1"/>
</dbReference>
<dbReference type="Pfam" id="PF00583">
    <property type="entry name" value="Acetyltransf_1"/>
    <property type="match status" value="1"/>
</dbReference>
<sequence>MNITNPVLPPGYSAVPPGHVATIVTSLEMPARPPQRAARPFPPGFALEPLERTIAAYRELYRAVGTDWLWFSRLVMADEKLQAILDNAEVEFLVLRKDGRNVGILELDFSKPGECELAFFGLAAEAVGTGIGRTLMNEAIARAWARPIRRFWVHTCTLDHPAALDFYRRSGFVPYAFQVEVFADPRLTGILPRDCSRHVPLLG</sequence>
<gene>
    <name evidence="4" type="ORF">KQ910_13580</name>
</gene>
<dbReference type="InterPro" id="IPR000182">
    <property type="entry name" value="GNAT_dom"/>
</dbReference>
<proteinExistence type="predicted"/>
<evidence type="ECO:0000256" key="1">
    <source>
        <dbReference type="ARBA" id="ARBA00022679"/>
    </source>
</evidence>
<evidence type="ECO:0000313" key="4">
    <source>
        <dbReference type="EMBL" id="MBU8874801.1"/>
    </source>
</evidence>
<protein>
    <submittedName>
        <fullName evidence="4">GNAT family N-acetyltransferase</fullName>
    </submittedName>
</protein>
<name>A0ABS6IJN9_9HYPH</name>
<keyword evidence="1" id="KW-0808">Transferase</keyword>
<keyword evidence="2" id="KW-0012">Acyltransferase</keyword>
<dbReference type="RefSeq" id="WP_216960967.1">
    <property type="nucleotide sequence ID" value="NZ_JAHOPB010000001.1"/>
</dbReference>
<dbReference type="Proteomes" id="UP000727907">
    <property type="component" value="Unassembled WGS sequence"/>
</dbReference>
<dbReference type="EMBL" id="JAHOPB010000001">
    <property type="protein sequence ID" value="MBU8874801.1"/>
    <property type="molecule type" value="Genomic_DNA"/>
</dbReference>
<feature type="domain" description="N-acetyltransferase" evidence="3">
    <location>
        <begin position="45"/>
        <end position="194"/>
    </location>
</feature>
<reference evidence="4 5" key="1">
    <citation type="submission" date="2021-06" db="EMBL/GenBank/DDBJ databases">
        <authorList>
            <person name="Lee D.H."/>
        </authorList>
    </citation>
    <scope>NUCLEOTIDE SEQUENCE [LARGE SCALE GENOMIC DNA]</scope>
    <source>
        <strain evidence="4 5">MMS21-HV4-11</strain>
    </source>
</reference>